<accession>A0A5C6A5G8</accession>
<evidence type="ECO:0000313" key="2">
    <source>
        <dbReference type="EMBL" id="TWT94635.1"/>
    </source>
</evidence>
<reference evidence="2 3" key="1">
    <citation type="submission" date="2019-02" db="EMBL/GenBank/DDBJ databases">
        <title>Deep-cultivation of Planctomycetes and their phenomic and genomic characterization uncovers novel biology.</title>
        <authorList>
            <person name="Wiegand S."/>
            <person name="Jogler M."/>
            <person name="Boedeker C."/>
            <person name="Pinto D."/>
            <person name="Vollmers J."/>
            <person name="Rivas-Marin E."/>
            <person name="Kohn T."/>
            <person name="Peeters S.H."/>
            <person name="Heuer A."/>
            <person name="Rast P."/>
            <person name="Oberbeckmann S."/>
            <person name="Bunk B."/>
            <person name="Jeske O."/>
            <person name="Meyerdierks A."/>
            <person name="Storesund J.E."/>
            <person name="Kallscheuer N."/>
            <person name="Luecker S."/>
            <person name="Lage O.M."/>
            <person name="Pohl T."/>
            <person name="Merkel B.J."/>
            <person name="Hornburger P."/>
            <person name="Mueller R.-W."/>
            <person name="Bruemmer F."/>
            <person name="Labrenz M."/>
            <person name="Spormann A.M."/>
            <person name="Op Den Camp H."/>
            <person name="Overmann J."/>
            <person name="Amann R."/>
            <person name="Jetten M.S.M."/>
            <person name="Mascher T."/>
            <person name="Medema M.H."/>
            <person name="Devos D.P."/>
            <person name="Kaster A.-K."/>
            <person name="Ovreas L."/>
            <person name="Rohde M."/>
            <person name="Galperin M.Y."/>
            <person name="Jogler C."/>
        </authorList>
    </citation>
    <scope>NUCLEOTIDE SEQUENCE [LARGE SCALE GENOMIC DNA]</scope>
    <source>
        <strain evidence="2 3">Pla52n</strain>
    </source>
</reference>
<organism evidence="2 3">
    <name type="scientific">Stieleria varia</name>
    <dbReference type="NCBI Taxonomy" id="2528005"/>
    <lineage>
        <taxon>Bacteria</taxon>
        <taxon>Pseudomonadati</taxon>
        <taxon>Planctomycetota</taxon>
        <taxon>Planctomycetia</taxon>
        <taxon>Pirellulales</taxon>
        <taxon>Pirellulaceae</taxon>
        <taxon>Stieleria</taxon>
    </lineage>
</organism>
<evidence type="ECO:0000313" key="3">
    <source>
        <dbReference type="Proteomes" id="UP000320176"/>
    </source>
</evidence>
<dbReference type="Proteomes" id="UP000320176">
    <property type="component" value="Unassembled WGS sequence"/>
</dbReference>
<comment type="caution">
    <text evidence="2">The sequence shown here is derived from an EMBL/GenBank/DDBJ whole genome shotgun (WGS) entry which is preliminary data.</text>
</comment>
<name>A0A5C6A5G8_9BACT</name>
<feature type="region of interest" description="Disordered" evidence="1">
    <location>
        <begin position="14"/>
        <end position="42"/>
    </location>
</feature>
<proteinExistence type="predicted"/>
<evidence type="ECO:0008006" key="4">
    <source>
        <dbReference type="Google" id="ProtNLM"/>
    </source>
</evidence>
<keyword evidence="3" id="KW-1185">Reference proteome</keyword>
<dbReference type="InterPro" id="IPR027417">
    <property type="entry name" value="P-loop_NTPase"/>
</dbReference>
<dbReference type="AlphaFoldDB" id="A0A5C6A5G8"/>
<dbReference type="OrthoDB" id="261128at2"/>
<gene>
    <name evidence="2" type="ORF">Pla52n_54560</name>
</gene>
<dbReference type="EMBL" id="SJPN01000007">
    <property type="protein sequence ID" value="TWT94635.1"/>
    <property type="molecule type" value="Genomic_DNA"/>
</dbReference>
<dbReference type="RefSeq" id="WP_146522457.1">
    <property type="nucleotide sequence ID" value="NZ_CP151726.1"/>
</dbReference>
<feature type="compositionally biased region" description="Low complexity" evidence="1">
    <location>
        <begin position="24"/>
        <end position="34"/>
    </location>
</feature>
<protein>
    <recommendedName>
        <fullName evidence="4">AAA+ ATPase domain-containing protein</fullName>
    </recommendedName>
</protein>
<dbReference type="SUPFAM" id="SSF52540">
    <property type="entry name" value="P-loop containing nucleoside triphosphate hydrolases"/>
    <property type="match status" value="1"/>
</dbReference>
<sequence>MACEAMRGGGIIYAHPSHHDSDSTTHMTRGTSTTIESPPLTSNRWIGAPAQRWASHNLSRNPFGELTRQERIELAVVDVQAVAQFISQPRRAYQFIGECGRGKTTRMLAITRHIPDATYAYLPEDEPCPPIAAGSVVMIDEAQRMPRRIRQAVFASGLPLVLATHRNLSGPLRRAGYTVQTERIGLQLSDSLLQQILNQRIHASRRDTEASVPEISLADCRALIRRFGTDVRAMESYLYDIVQQQVNSHGKMRFIDHLG</sequence>
<evidence type="ECO:0000256" key="1">
    <source>
        <dbReference type="SAM" id="MobiDB-lite"/>
    </source>
</evidence>